<evidence type="ECO:0000256" key="2">
    <source>
        <dbReference type="SAM" id="SignalP"/>
    </source>
</evidence>
<proteinExistence type="predicted"/>
<evidence type="ECO:0000259" key="3">
    <source>
        <dbReference type="Pfam" id="PF13511"/>
    </source>
</evidence>
<feature type="region of interest" description="Disordered" evidence="1">
    <location>
        <begin position="59"/>
        <end position="86"/>
    </location>
</feature>
<dbReference type="AlphaFoldDB" id="A0A330LVI2"/>
<accession>A0A330LVI2</accession>
<dbReference type="KEGG" id="sbk:SHEWBE_0263"/>
<protein>
    <recommendedName>
        <fullName evidence="3">DUF4124 domain-containing protein</fullName>
    </recommendedName>
</protein>
<dbReference type="InterPro" id="IPR025392">
    <property type="entry name" value="DUF4124"/>
</dbReference>
<dbReference type="OrthoDB" id="7062774at2"/>
<evidence type="ECO:0000313" key="4">
    <source>
        <dbReference type="EMBL" id="SQH74259.1"/>
    </source>
</evidence>
<dbReference type="Pfam" id="PF13511">
    <property type="entry name" value="DUF4124"/>
    <property type="match status" value="1"/>
</dbReference>
<gene>
    <name evidence="4" type="ORF">SHEWBE_0263</name>
</gene>
<reference evidence="5" key="1">
    <citation type="submission" date="2018-06" db="EMBL/GenBank/DDBJ databases">
        <authorList>
            <person name="Cea G.-C."/>
            <person name="William W."/>
        </authorList>
    </citation>
    <scope>NUCLEOTIDE SEQUENCE [LARGE SCALE GENOMIC DNA]</scope>
    <source>
        <strain evidence="5">DB21MT-2</strain>
    </source>
</reference>
<name>A0A330LVI2_9GAMM</name>
<evidence type="ECO:0000256" key="1">
    <source>
        <dbReference type="SAM" id="MobiDB-lite"/>
    </source>
</evidence>
<feature type="signal peptide" evidence="2">
    <location>
        <begin position="1"/>
        <end position="18"/>
    </location>
</feature>
<organism evidence="4 5">
    <name type="scientific">Shewanella benthica</name>
    <dbReference type="NCBI Taxonomy" id="43661"/>
    <lineage>
        <taxon>Bacteria</taxon>
        <taxon>Pseudomonadati</taxon>
        <taxon>Pseudomonadota</taxon>
        <taxon>Gammaproteobacteria</taxon>
        <taxon>Alteromonadales</taxon>
        <taxon>Shewanellaceae</taxon>
        <taxon>Shewanella</taxon>
    </lineage>
</organism>
<dbReference type="RefSeq" id="WP_112351023.1">
    <property type="nucleotide sequence ID" value="NZ_LS483452.1"/>
</dbReference>
<sequence>MRFSLTIFLLFFTLFAQATVYKWVDKDGKIYYSDKPIENSETVEFKSNTQNQIKLQTFKANSSTSNDDQDSSTQYNLSITSPDEEDTIRNNQGKITIMARISPDLEAKHVLVLLMDGVIVGPPQTSPIFSLKDIDRGEHSFVIKAVAQNGKQLASTPPRKIFLHRAIIRRQATPTPSPGEN</sequence>
<dbReference type="Proteomes" id="UP000250123">
    <property type="component" value="Chromosome SHEWBE"/>
</dbReference>
<dbReference type="EMBL" id="LS483452">
    <property type="protein sequence ID" value="SQH74259.1"/>
    <property type="molecule type" value="Genomic_DNA"/>
</dbReference>
<evidence type="ECO:0000313" key="5">
    <source>
        <dbReference type="Proteomes" id="UP000250123"/>
    </source>
</evidence>
<feature type="domain" description="DUF4124" evidence="3">
    <location>
        <begin position="8"/>
        <end position="65"/>
    </location>
</feature>
<feature type="compositionally biased region" description="Low complexity" evidence="1">
    <location>
        <begin position="61"/>
        <end position="74"/>
    </location>
</feature>
<feature type="chain" id="PRO_5016445356" description="DUF4124 domain-containing protein" evidence="2">
    <location>
        <begin position="19"/>
        <end position="181"/>
    </location>
</feature>
<keyword evidence="2" id="KW-0732">Signal</keyword>